<sequence>MAFKLKEGQRLEKLKLRAEDRADITILSAYLQDAVTIIGDITYQHKGRRFVMMLNRYVWENRCPETGDVILREGQDMEQNINMACCRIRTGLHFDDVLKINSQNITITAKDKPLELLSIEAYKTEKKTFHVDFIFSGDGIIRLECEIISAHMQDIGTPWPAKCHPEHDILDDLQDESS</sequence>
<accession>A0A3B1ASV5</accession>
<protein>
    <recommendedName>
        <fullName evidence="2">DUF2948 family protein</fullName>
    </recommendedName>
</protein>
<dbReference type="InterPro" id="IPR021335">
    <property type="entry name" value="DUF2948"/>
</dbReference>
<reference evidence="1" key="1">
    <citation type="submission" date="2018-06" db="EMBL/GenBank/DDBJ databases">
        <authorList>
            <person name="Zhirakovskaya E."/>
        </authorList>
    </citation>
    <scope>NUCLEOTIDE SEQUENCE</scope>
</reference>
<evidence type="ECO:0000313" key="1">
    <source>
        <dbReference type="EMBL" id="VAX04791.1"/>
    </source>
</evidence>
<proteinExistence type="predicted"/>
<organism evidence="1">
    <name type="scientific">hydrothermal vent metagenome</name>
    <dbReference type="NCBI Taxonomy" id="652676"/>
    <lineage>
        <taxon>unclassified sequences</taxon>
        <taxon>metagenomes</taxon>
        <taxon>ecological metagenomes</taxon>
    </lineage>
</organism>
<name>A0A3B1ASV5_9ZZZZ</name>
<dbReference type="AlphaFoldDB" id="A0A3B1ASV5"/>
<dbReference type="Pfam" id="PF11164">
    <property type="entry name" value="DUF2948"/>
    <property type="match status" value="1"/>
</dbReference>
<gene>
    <name evidence="1" type="ORF">MNBD_ALPHA03-161</name>
</gene>
<evidence type="ECO:0008006" key="2">
    <source>
        <dbReference type="Google" id="ProtNLM"/>
    </source>
</evidence>
<dbReference type="EMBL" id="UOFW01000111">
    <property type="protein sequence ID" value="VAX04791.1"/>
    <property type="molecule type" value="Genomic_DNA"/>
</dbReference>